<organism evidence="2 3">
    <name type="scientific">Acholeplasma brassicae</name>
    <dbReference type="NCBI Taxonomy" id="61635"/>
    <lineage>
        <taxon>Bacteria</taxon>
        <taxon>Bacillati</taxon>
        <taxon>Mycoplasmatota</taxon>
        <taxon>Mollicutes</taxon>
        <taxon>Acholeplasmatales</taxon>
        <taxon>Acholeplasmataceae</taxon>
        <taxon>Acholeplasma</taxon>
    </lineage>
</organism>
<dbReference type="EMBL" id="FO681348">
    <property type="protein sequence ID" value="CCV66308.1"/>
    <property type="molecule type" value="Genomic_DNA"/>
</dbReference>
<keyword evidence="1" id="KW-0812">Transmembrane</keyword>
<reference evidence="2 3" key="1">
    <citation type="journal article" date="2013" name="J. Mol. Microbiol. Biotechnol.">
        <title>Analysis of the Complete Genomes of Acholeplasma brassicae , A. palmae and A. laidlawii and Their Comparison to the Obligate Parasites from ' Candidatus Phytoplasma'.</title>
        <authorList>
            <person name="Kube M."/>
            <person name="Siewert C."/>
            <person name="Migdoll A.M."/>
            <person name="Duduk B."/>
            <person name="Holz S."/>
            <person name="Rabus R."/>
            <person name="Seemuller E."/>
            <person name="Mitrovic J."/>
            <person name="Muller I."/>
            <person name="Buttner C."/>
            <person name="Reinhardt R."/>
        </authorList>
    </citation>
    <scope>NUCLEOTIDE SEQUENCE [LARGE SCALE GENOMIC DNA]</scope>
    <source>
        <strain evidence="3">0502</strain>
    </source>
</reference>
<dbReference type="STRING" id="61635.BN85312870"/>
<dbReference type="AlphaFoldDB" id="U4KS44"/>
<dbReference type="HOGENOM" id="CLU_1232831_0_0_14"/>
<feature type="transmembrane region" description="Helical" evidence="1">
    <location>
        <begin position="5"/>
        <end position="21"/>
    </location>
</feature>
<evidence type="ECO:0000256" key="1">
    <source>
        <dbReference type="SAM" id="Phobius"/>
    </source>
</evidence>
<feature type="transmembrane region" description="Helical" evidence="1">
    <location>
        <begin position="33"/>
        <end position="56"/>
    </location>
</feature>
<protein>
    <submittedName>
        <fullName evidence="2">Uncharacterized protein</fullName>
    </submittedName>
</protein>
<accession>U4KS44</accession>
<gene>
    <name evidence="2" type="ORF">BN85312870</name>
</gene>
<keyword evidence="1" id="KW-1133">Transmembrane helix</keyword>
<feature type="transmembrane region" description="Helical" evidence="1">
    <location>
        <begin position="94"/>
        <end position="116"/>
    </location>
</feature>
<evidence type="ECO:0000313" key="2">
    <source>
        <dbReference type="EMBL" id="CCV66308.1"/>
    </source>
</evidence>
<proteinExistence type="predicted"/>
<keyword evidence="1" id="KW-0472">Membrane</keyword>
<keyword evidence="3" id="KW-1185">Reference proteome</keyword>
<dbReference type="Proteomes" id="UP000032737">
    <property type="component" value="Chromosome"/>
</dbReference>
<evidence type="ECO:0000313" key="3">
    <source>
        <dbReference type="Proteomes" id="UP000032737"/>
    </source>
</evidence>
<name>U4KS44_9MOLU</name>
<sequence>MGKTLGIMGVLILSAFYYEILPKKNYDVLELNIHGIKAVVMLFLMIGFIAIIFYPYKNKRYLVRNFTYQTNRGIEIDTFEVSYRAFDFRLVTRLGFYIILLTYPLFVFSINQYAYYNEDEIIMKGMFDLNETTLPYDELTSVERYFTVHRFKDEVTNAHYVLHFNNKKVDILFPLNTKQTIEIHQILLLERPDFFSDFVFNEKEIEFIESKRDEIKQDLHLIFS</sequence>
<dbReference type="KEGG" id="abra:BN85312870"/>